<evidence type="ECO:0000313" key="3">
    <source>
        <dbReference type="Proteomes" id="UP000653454"/>
    </source>
</evidence>
<dbReference type="PANTHER" id="PTHR13475:SF3">
    <property type="entry name" value="NEUGRIN"/>
    <property type="match status" value="1"/>
</dbReference>
<reference evidence="2" key="1">
    <citation type="submission" date="2020-11" db="EMBL/GenBank/DDBJ databases">
        <authorList>
            <person name="Whiteford S."/>
        </authorList>
    </citation>
    <scope>NUCLEOTIDE SEQUENCE</scope>
</reference>
<dbReference type="Proteomes" id="UP000653454">
    <property type="component" value="Unassembled WGS sequence"/>
</dbReference>
<dbReference type="Pfam" id="PF06413">
    <property type="entry name" value="Neugrin"/>
    <property type="match status" value="1"/>
</dbReference>
<keyword evidence="3" id="KW-1185">Reference proteome</keyword>
<dbReference type="AlphaFoldDB" id="A0A8S4EMP8"/>
<evidence type="ECO:0000313" key="2">
    <source>
        <dbReference type="EMBL" id="CAG9116994.1"/>
    </source>
</evidence>
<comment type="caution">
    <text evidence="2">The sequence shown here is derived from an EMBL/GenBank/DDBJ whole genome shotgun (WGS) entry which is preliminary data.</text>
</comment>
<dbReference type="GO" id="GO:0005634">
    <property type="term" value="C:nucleus"/>
    <property type="evidence" value="ECO:0007669"/>
    <property type="project" value="TreeGrafter"/>
</dbReference>
<protein>
    <submittedName>
        <fullName evidence="2">(diamondback moth) hypothetical protein</fullName>
    </submittedName>
</protein>
<feature type="region of interest" description="Disordered" evidence="1">
    <location>
        <begin position="226"/>
        <end position="251"/>
    </location>
</feature>
<organism evidence="2 3">
    <name type="scientific">Plutella xylostella</name>
    <name type="common">Diamondback moth</name>
    <name type="synonym">Plutella maculipennis</name>
    <dbReference type="NCBI Taxonomy" id="51655"/>
    <lineage>
        <taxon>Eukaryota</taxon>
        <taxon>Metazoa</taxon>
        <taxon>Ecdysozoa</taxon>
        <taxon>Arthropoda</taxon>
        <taxon>Hexapoda</taxon>
        <taxon>Insecta</taxon>
        <taxon>Pterygota</taxon>
        <taxon>Neoptera</taxon>
        <taxon>Endopterygota</taxon>
        <taxon>Lepidoptera</taxon>
        <taxon>Glossata</taxon>
        <taxon>Ditrysia</taxon>
        <taxon>Yponomeutoidea</taxon>
        <taxon>Plutellidae</taxon>
        <taxon>Plutella</taxon>
    </lineage>
</organism>
<dbReference type="EMBL" id="CAJHNJ030000019">
    <property type="protein sequence ID" value="CAG9116994.1"/>
    <property type="molecule type" value="Genomic_DNA"/>
</dbReference>
<feature type="compositionally biased region" description="Basic and acidic residues" evidence="1">
    <location>
        <begin position="226"/>
        <end position="249"/>
    </location>
</feature>
<accession>A0A8S4EMP8</accession>
<name>A0A8S4EMP8_PLUXY</name>
<sequence length="373" mass="42849">MFAISLRRVYKVCDKVIVRSLRGRLGPSGPPVGTNPGLNSRLKAFQKEGVKIEDDDVEEFVEQSESNMFASGDAYSEHLNETLIGKHILRHQVVKEKYFKEPMPNLLTWSEKEQIRLLNSENPEEWTPDRIAESFPVTAPVVKKLLKYPWKPASESRIARHDASALRNWRELKEGTLDIPEQVRQHFLKFSDRSIPPLDKKSLKVDLTPEQPIGEFQKIVDRCAAKDHSNGDRNEPFDEDLKHSKEQHSQSKFINKKRTTLDELTNKIKIRLEQGKSVDVPDQLIVNTMNSSVSSSNSPQTNYPIELEDAEEKAVTNYKEEEKIVAVASYPERIRIPKKAYKKGATYKVNDCYYDDDGRFLYRVIGMTSNNTN</sequence>
<evidence type="ECO:0000256" key="1">
    <source>
        <dbReference type="SAM" id="MobiDB-lite"/>
    </source>
</evidence>
<proteinExistence type="predicted"/>
<gene>
    <name evidence="2" type="ORF">PLXY2_LOCUS6102</name>
</gene>
<dbReference type="InterPro" id="IPR010487">
    <property type="entry name" value="NGRN/Rrg9"/>
</dbReference>
<dbReference type="PANTHER" id="PTHR13475">
    <property type="entry name" value="NEUGRIN"/>
    <property type="match status" value="1"/>
</dbReference>